<dbReference type="Gene3D" id="3.10.105.10">
    <property type="entry name" value="Dipeptide-binding Protein, Domain 3"/>
    <property type="match status" value="1"/>
</dbReference>
<dbReference type="Proteomes" id="UP000323454">
    <property type="component" value="Unassembled WGS sequence"/>
</dbReference>
<dbReference type="GO" id="GO:0043190">
    <property type="term" value="C:ATP-binding cassette (ABC) transporter complex"/>
    <property type="evidence" value="ECO:0007669"/>
    <property type="project" value="InterPro"/>
</dbReference>
<dbReference type="OrthoDB" id="9046151at2"/>
<keyword evidence="6" id="KW-1185">Reference proteome</keyword>
<dbReference type="InterPro" id="IPR039424">
    <property type="entry name" value="SBP_5"/>
</dbReference>
<feature type="domain" description="Solute-binding protein family 5" evidence="4">
    <location>
        <begin position="123"/>
        <end position="455"/>
    </location>
</feature>
<organism evidence="5 6">
    <name type="scientific">Solihabitans fulvus</name>
    <dbReference type="NCBI Taxonomy" id="1892852"/>
    <lineage>
        <taxon>Bacteria</taxon>
        <taxon>Bacillati</taxon>
        <taxon>Actinomycetota</taxon>
        <taxon>Actinomycetes</taxon>
        <taxon>Pseudonocardiales</taxon>
        <taxon>Pseudonocardiaceae</taxon>
        <taxon>Solihabitans</taxon>
    </lineage>
</organism>
<accession>A0A5B2X5Q1</accession>
<dbReference type="GO" id="GO:1904680">
    <property type="term" value="F:peptide transmembrane transporter activity"/>
    <property type="evidence" value="ECO:0007669"/>
    <property type="project" value="TreeGrafter"/>
</dbReference>
<dbReference type="PIRSF" id="PIRSF002741">
    <property type="entry name" value="MppA"/>
    <property type="match status" value="1"/>
</dbReference>
<dbReference type="GO" id="GO:0042597">
    <property type="term" value="C:periplasmic space"/>
    <property type="evidence" value="ECO:0007669"/>
    <property type="project" value="UniProtKB-ARBA"/>
</dbReference>
<evidence type="ECO:0000313" key="5">
    <source>
        <dbReference type="EMBL" id="KAA2258708.1"/>
    </source>
</evidence>
<dbReference type="CDD" id="cd08518">
    <property type="entry name" value="PBP2_NikA_DppA_OppA_like_19"/>
    <property type="match status" value="1"/>
</dbReference>
<dbReference type="InterPro" id="IPR000914">
    <property type="entry name" value="SBP_5_dom"/>
</dbReference>
<evidence type="ECO:0000256" key="1">
    <source>
        <dbReference type="ARBA" id="ARBA00005695"/>
    </source>
</evidence>
<proteinExistence type="inferred from homology"/>
<dbReference type="AlphaFoldDB" id="A0A5B2X5Q1"/>
<comment type="similarity">
    <text evidence="1">Belongs to the bacterial solute-binding protein 5 family.</text>
</comment>
<evidence type="ECO:0000259" key="4">
    <source>
        <dbReference type="Pfam" id="PF00496"/>
    </source>
</evidence>
<dbReference type="InterPro" id="IPR030678">
    <property type="entry name" value="Peptide/Ni-bd"/>
</dbReference>
<reference evidence="5 6" key="2">
    <citation type="submission" date="2019-09" db="EMBL/GenBank/DDBJ databases">
        <authorList>
            <person name="Jin C."/>
        </authorList>
    </citation>
    <scope>NUCLEOTIDE SEQUENCE [LARGE SCALE GENOMIC DNA]</scope>
    <source>
        <strain evidence="5 6">AN110305</strain>
    </source>
</reference>
<evidence type="ECO:0000256" key="2">
    <source>
        <dbReference type="ARBA" id="ARBA00022448"/>
    </source>
</evidence>
<dbReference type="Gene3D" id="3.40.190.10">
    <property type="entry name" value="Periplasmic binding protein-like II"/>
    <property type="match status" value="1"/>
</dbReference>
<protein>
    <submittedName>
        <fullName evidence="5">ABC transporter substrate-binding protein</fullName>
    </submittedName>
</protein>
<dbReference type="Pfam" id="PF00496">
    <property type="entry name" value="SBP_bac_5"/>
    <property type="match status" value="1"/>
</dbReference>
<name>A0A5B2X5Q1_9PSEU</name>
<evidence type="ECO:0000256" key="3">
    <source>
        <dbReference type="ARBA" id="ARBA00022729"/>
    </source>
</evidence>
<gene>
    <name evidence="5" type="ORF">F0L68_22995</name>
</gene>
<sequence length="576" mass="61376">MLTPPSSCRPGLPAKACGRPETWQGQFVFANSRLVANGLQQSLESRFVSPRRALVAVLLGSAVLATACTTTATPAADGGKDGTSMVLAAAQEPSTLNPLLGYGEQGASKIYDGLVEHQADRSLRPLLAAELPEPSADGKSWTVKLRGNVKFSDGSPFGAEDVVATYRALLDPAFASPLRDSFGMLASVDQVDATTVRFTLAYPYAPFPDKLVLGIAPRAALAKPAPLAGNELGTKPVGTGPYKLADWHKGEQLVLQANDSYFDGAPKIKKITVIFAGADSARAQRMQAGEFDGTMLPPTLAKNFDKATGMRVISQRSAEYQTVELPTKNAVTGDKAVRLALNYAVNRQSMVDGALAGHGSPAYTPIPEAMPEFFEPTAKFRYDKAEAARLLDQGGWALGQDGVRARGGVPARFTLMYPVDDTVRQGLATSFVADAKAVGIDVQLAGLAWPAIKPRLADDALLLAGGTPFDPDLTAYELLHSSFAGKGFANPGSYADPQVDAALDAGRRTTDPAQRAAAYKQAQRAYVADPGMVFLAFPDHTSVVRDNWTGYQDVVDPHTHGLTWGPWWNVQKWSNK</sequence>
<keyword evidence="3" id="KW-0732">Signal</keyword>
<dbReference type="SUPFAM" id="SSF53850">
    <property type="entry name" value="Periplasmic binding protein-like II"/>
    <property type="match status" value="1"/>
</dbReference>
<dbReference type="EMBL" id="VUOB01000041">
    <property type="protein sequence ID" value="KAA2258708.1"/>
    <property type="molecule type" value="Genomic_DNA"/>
</dbReference>
<dbReference type="PANTHER" id="PTHR30290">
    <property type="entry name" value="PERIPLASMIC BINDING COMPONENT OF ABC TRANSPORTER"/>
    <property type="match status" value="1"/>
</dbReference>
<dbReference type="Gene3D" id="3.90.76.10">
    <property type="entry name" value="Dipeptide-binding Protein, Domain 1"/>
    <property type="match status" value="1"/>
</dbReference>
<reference evidence="5 6" key="1">
    <citation type="submission" date="2019-09" db="EMBL/GenBank/DDBJ databases">
        <title>Goodfellowia gen. nov., a new genus of the Pseudonocardineae related to Actinoalloteichus, containing Goodfellowia coeruleoviolacea gen. nov., comb. nov. gen. nov., comb. nov.</title>
        <authorList>
            <person name="Labeda D."/>
        </authorList>
    </citation>
    <scope>NUCLEOTIDE SEQUENCE [LARGE SCALE GENOMIC DNA]</scope>
    <source>
        <strain evidence="5 6">AN110305</strain>
    </source>
</reference>
<evidence type="ECO:0000313" key="6">
    <source>
        <dbReference type="Proteomes" id="UP000323454"/>
    </source>
</evidence>
<comment type="caution">
    <text evidence="5">The sequence shown here is derived from an EMBL/GenBank/DDBJ whole genome shotgun (WGS) entry which is preliminary data.</text>
</comment>
<dbReference type="GO" id="GO:0015833">
    <property type="term" value="P:peptide transport"/>
    <property type="evidence" value="ECO:0007669"/>
    <property type="project" value="TreeGrafter"/>
</dbReference>
<dbReference type="PANTHER" id="PTHR30290:SF9">
    <property type="entry name" value="OLIGOPEPTIDE-BINDING PROTEIN APPA"/>
    <property type="match status" value="1"/>
</dbReference>
<keyword evidence="2" id="KW-0813">Transport</keyword>